<dbReference type="InterPro" id="IPR025683">
    <property type="entry name" value="Protein_beta"/>
</dbReference>
<dbReference type="Proteomes" id="UP000319619">
    <property type="component" value="Unassembled WGS sequence"/>
</dbReference>
<proteinExistence type="predicted"/>
<reference evidence="1 2" key="1">
    <citation type="submission" date="2017-06" db="EMBL/GenBank/DDBJ databases">
        <title>Novel microbial phyla capable of carbon fixation and sulfur reduction in deep-sea sediments.</title>
        <authorList>
            <person name="Huang J."/>
            <person name="Baker B."/>
            <person name="Wang Y."/>
        </authorList>
    </citation>
    <scope>NUCLEOTIDE SEQUENCE [LARGE SCALE GENOMIC DNA]</scope>
    <source>
        <strain evidence="1">B3_LCP</strain>
    </source>
</reference>
<organism evidence="1 2">
    <name type="scientific">candidate division LCP-89 bacterium B3_LCP</name>
    <dbReference type="NCBI Taxonomy" id="2012998"/>
    <lineage>
        <taxon>Bacteria</taxon>
        <taxon>Pseudomonadati</taxon>
        <taxon>Bacteria division LCP-89</taxon>
    </lineage>
</organism>
<dbReference type="EMBL" id="NJBN01000004">
    <property type="protein sequence ID" value="TKJ40669.1"/>
    <property type="molecule type" value="Genomic_DNA"/>
</dbReference>
<sequence>MNFDSNHYVSILKVKQGEKKALQSISPPLKSYLTPMLEFVERKSGSIDDHLNTAFNDLAESVQGYSRCFIDLLELASDGPQVAKNILERAGKERIVFTPVTGISRTADVAAVLNHRTNGIAIRLTRQDFEEGSLRQNLKKFINHNILSVEETDLVVDIGSVEDLIEHGVKHLAEAFLAEVPDPQLWRTFTITGSSFPQSMGVVDRHSFKNVARLEWKVWRNSLYANRLKLNRLPTFSDCAIQNPIGVEGFDFRIHQVSPSIRYTSGEDWLLIKGESNSRVLPSTQFPALASRLVYGNLSDQFRGESHCEGCAMVKKAADGVKGFGSATKWRLIGTIHHITTVVEELASLPSP</sequence>
<gene>
    <name evidence="1" type="ORF">CEE37_06815</name>
</gene>
<dbReference type="Pfam" id="PF14350">
    <property type="entry name" value="Beta_protein"/>
    <property type="match status" value="1"/>
</dbReference>
<name>A0A532V0K0_UNCL8</name>
<dbReference type="AlphaFoldDB" id="A0A532V0K0"/>
<evidence type="ECO:0000313" key="2">
    <source>
        <dbReference type="Proteomes" id="UP000319619"/>
    </source>
</evidence>
<evidence type="ECO:0000313" key="1">
    <source>
        <dbReference type="EMBL" id="TKJ40669.1"/>
    </source>
</evidence>
<accession>A0A532V0K0</accession>
<comment type="caution">
    <text evidence="1">The sequence shown here is derived from an EMBL/GenBank/DDBJ whole genome shotgun (WGS) entry which is preliminary data.</text>
</comment>
<protein>
    <submittedName>
        <fullName evidence="1">Uncharacterized protein</fullName>
    </submittedName>
</protein>